<organism evidence="1 2">
    <name type="scientific">Aerococcus viridans</name>
    <dbReference type="NCBI Taxonomy" id="1377"/>
    <lineage>
        <taxon>Bacteria</taxon>
        <taxon>Bacillati</taxon>
        <taxon>Bacillota</taxon>
        <taxon>Bacilli</taxon>
        <taxon>Lactobacillales</taxon>
        <taxon>Aerococcaceae</taxon>
        <taxon>Aerococcus</taxon>
    </lineage>
</organism>
<evidence type="ECO:0000313" key="1">
    <source>
        <dbReference type="EMBL" id="PNL91967.1"/>
    </source>
</evidence>
<dbReference type="AlphaFoldDB" id="A0A2J9PNR9"/>
<evidence type="ECO:0000313" key="2">
    <source>
        <dbReference type="Proteomes" id="UP000192813"/>
    </source>
</evidence>
<accession>A0A2J9PNR9</accession>
<proteinExistence type="predicted"/>
<evidence type="ECO:0008006" key="3">
    <source>
        <dbReference type="Google" id="ProtNLM"/>
    </source>
</evidence>
<comment type="caution">
    <text evidence="1">The sequence shown here is derived from an EMBL/GenBank/DDBJ whole genome shotgun (WGS) entry which is preliminary data.</text>
</comment>
<name>A0A2J9PNR9_9LACT</name>
<dbReference type="Proteomes" id="UP000192813">
    <property type="component" value="Unassembled WGS sequence"/>
</dbReference>
<gene>
    <name evidence="1" type="ORF">A6J77_006890</name>
</gene>
<protein>
    <recommendedName>
        <fullName evidence="3">Polysaccharide pyruvyl transferase domain-containing protein</fullName>
    </recommendedName>
</protein>
<sequence length="82" mass="9588">MEQFLNERILELILINYSDKDYLPMQNALRILGQAEIVITSHYHALVLSIANKGLIFSVMKDEVGDKGDYYNNKWWFNSTSF</sequence>
<reference evidence="2" key="1">
    <citation type="submission" date="2017-12" db="EMBL/GenBank/DDBJ databases">
        <title>FDA dAtabase for Regulatory Grade micrObial Sequences (FDA-ARGOS): Supporting development and validation of Infectious Disease Dx tests.</title>
        <authorList>
            <person name="Hoffmann M."/>
            <person name="Allard M."/>
            <person name="Evans P."/>
            <person name="Brown E."/>
            <person name="Tallon L."/>
            <person name="Sadzewicz L."/>
            <person name="Sengamalay N."/>
            <person name="Ott S."/>
            <person name="Godinez A."/>
            <person name="Nagaraj S."/>
            <person name="Vavikolanu K."/>
            <person name="Aluvathingal J."/>
            <person name="Nadendla S."/>
            <person name="Sichtig H."/>
        </authorList>
    </citation>
    <scope>NUCLEOTIDE SEQUENCE [LARGE SCALE GENOMIC DNA]</scope>
    <source>
        <strain evidence="2">FDAARGOS_249</strain>
    </source>
</reference>
<dbReference type="EMBL" id="NBTM02000001">
    <property type="protein sequence ID" value="PNL91967.1"/>
    <property type="molecule type" value="Genomic_DNA"/>
</dbReference>